<keyword evidence="2" id="KW-0813">Transport</keyword>
<dbReference type="InterPro" id="IPR044726">
    <property type="entry name" value="ABCC_6TM_D2"/>
</dbReference>
<feature type="transmembrane region" description="Helical" evidence="10">
    <location>
        <begin position="1113"/>
        <end position="1136"/>
    </location>
</feature>
<dbReference type="FunFam" id="3.40.50.300:FF:000838">
    <property type="entry name" value="ABC multidrug transporter (Eurofung)"/>
    <property type="match status" value="1"/>
</dbReference>
<dbReference type="CDD" id="cd03250">
    <property type="entry name" value="ABCC_MRP_domain1"/>
    <property type="match status" value="1"/>
</dbReference>
<dbReference type="InterPro" id="IPR044746">
    <property type="entry name" value="ABCC_6TM_D1"/>
</dbReference>
<dbReference type="PROSITE" id="PS50893">
    <property type="entry name" value="ABC_TRANSPORTER_2"/>
    <property type="match status" value="2"/>
</dbReference>
<name>A0A9P8ZYG6_9PEZI</name>
<feature type="domain" description="ABC transporter" evidence="11">
    <location>
        <begin position="608"/>
        <end position="835"/>
    </location>
</feature>
<dbReference type="GeneID" id="70133638"/>
<dbReference type="GO" id="GO:0005524">
    <property type="term" value="F:ATP binding"/>
    <property type="evidence" value="ECO:0007669"/>
    <property type="project" value="UniProtKB-KW"/>
</dbReference>
<sequence>MEQANIFVCGDDSFGPSVKSVDCRGGFDFTVLFEETILAILPAACFLLLVPFRALRLLRRRIRVKRNALYVCKLTTIGAYIGLQLALLVLSTQRVVRTQVSIASASLSLVSGLSLALLSHLEHAKTIRPSFLINFYLLTTVLFDATRVRTQWLAGQDSGAAGALSASLFMKCIMLALEAVEKRSLLLGLDRHFSRESTSGMISRSAFWWLNSLMFSGSKTVLSIDSLPAIHEKLNSEDLARDVQPVWDQCNQERKHALAFACTWALRWEVLMILIPKFAYVALSLSQTYLIQAAVRYVAEAGSDEWSSGYGLIAAFGLVYIGLAVMMGWSSHLTYRLMTMMRGQLTSLIYSKALMLPITGANESAAMTLMGADVQSIAASYHFLLLDLVPSVVQLAIAIYLLYTQLGAVCVAPVLVALISTGISTVLAGHVTSRQKHWYGAIQERINYTSEILGSMRNVKMLGLSQKMTENIQSMREDEMNISRRFRKVQSLNVSLANAPYIFNNFLVFAVYAIVAKLHGGDSFSVSQAVTALAAVTLLSTPLGRLLNAIPTGWASLGCFTRIQEFLLQEVQIEQRTIPASRPSRGSVGHTDDIELQYLGRISARSGLRIEKSSFGWSSSSNIVKDVSTDIGQDIHLTIVVGPVGCGKSTLLKGLLGETPRISGDVFVPSSKIAFCDQTPWIINGFIKDNVVAASELDEAWYHSVINACALEVDMRKMPDGDQTIVGSKGVKLSGGQKQRLSIARAVYARKSLAIFDDVLSGLDSVTEEIIFQRVFGPAGLLRKTGTQAVLATHSVKRLPKADLILALDTTGRIAEEGTFQELNKPGSYIHSLRVELAKEQVLDEQSGCQEQPIQATATGFTEAGDSMARKTGDWATYRYYTRALGHWPLSIFVALVILNECSNGMGTVWLKWWASGNESEIGQPLGYWLGIYALFNLLEGIGLCSAVAWLWIYIIPKSGNNLHRIMLDAATKAPLSFFAATETGVLVNRFSQDLRLADIALPGSIINVAFQIGSCLVIMAINVTAVQYFVAVLPPVCFVLYFIQRFYLKTSRQLRLLEIEANAPLFSHLIETQSGLATIRSFGWTRDYTLKNRLRLDESQKPYYLLLCIQRWLVLVLDLVVAGLTAVLVGMAVALRTKLDAGFLGLALVGMMNLSHSLTDLVQHYTMLETTLGAIARIKDFAENTPAERRPGEDDSPDVSWPSQGAIEFKNVFASYSVGASPVLKDVTFSIEGGEKLGIVGRTGSGKSSSTLAIMRMIDLVGGKIILDGIDLSTLTGAAVRERLNCLTQDPFLYPASIRANVDPLDTSSNEAIVAALNKVGLWSVLKKKTADEDGDVAAILDTPMDQDFLSHGQRQLFCLARALLKPGKVLVLDEPTSSVDTRTDAQMQEIIRSEFKSHTIIMIAHRLSSLMDFDKVAVLDGGRLIEFGKPADLVKDRSSAFTKLYQGSAVSH</sequence>
<dbReference type="CDD" id="cd18579">
    <property type="entry name" value="ABC_6TM_ABCC_D1"/>
    <property type="match status" value="1"/>
</dbReference>
<keyword evidence="9" id="KW-0325">Glycoprotein</keyword>
<dbReference type="PANTHER" id="PTHR24223">
    <property type="entry name" value="ATP-BINDING CASSETTE SUB-FAMILY C"/>
    <property type="match status" value="1"/>
</dbReference>
<evidence type="ECO:0000256" key="2">
    <source>
        <dbReference type="ARBA" id="ARBA00022448"/>
    </source>
</evidence>
<comment type="caution">
    <text evidence="13">The sequence shown here is derived from an EMBL/GenBank/DDBJ whole genome shotgun (WGS) entry which is preliminary data.</text>
</comment>
<keyword evidence="4 10" id="KW-0812">Transmembrane</keyword>
<dbReference type="InterPro" id="IPR011527">
    <property type="entry name" value="ABC1_TM_dom"/>
</dbReference>
<reference evidence="13" key="1">
    <citation type="journal article" date="2021" name="Nat. Commun.">
        <title>Genetic determinants of endophytism in the Arabidopsis root mycobiome.</title>
        <authorList>
            <person name="Mesny F."/>
            <person name="Miyauchi S."/>
            <person name="Thiergart T."/>
            <person name="Pickel B."/>
            <person name="Atanasova L."/>
            <person name="Karlsson M."/>
            <person name="Huettel B."/>
            <person name="Barry K.W."/>
            <person name="Haridas S."/>
            <person name="Chen C."/>
            <person name="Bauer D."/>
            <person name="Andreopoulos W."/>
            <person name="Pangilinan J."/>
            <person name="LaButti K."/>
            <person name="Riley R."/>
            <person name="Lipzen A."/>
            <person name="Clum A."/>
            <person name="Drula E."/>
            <person name="Henrissat B."/>
            <person name="Kohler A."/>
            <person name="Grigoriev I.V."/>
            <person name="Martin F.M."/>
            <person name="Hacquard S."/>
        </authorList>
    </citation>
    <scope>NUCLEOTIDE SEQUENCE</scope>
    <source>
        <strain evidence="13">MPI-SDFR-AT-0073</strain>
    </source>
</reference>
<evidence type="ECO:0000256" key="1">
    <source>
        <dbReference type="ARBA" id="ARBA00004651"/>
    </source>
</evidence>
<dbReference type="FunFam" id="1.20.1560.10:FF:000055">
    <property type="entry name" value="ABC multidrug transporter (Eurofung)"/>
    <property type="match status" value="1"/>
</dbReference>
<dbReference type="InterPro" id="IPR003593">
    <property type="entry name" value="AAA+_ATPase"/>
</dbReference>
<accession>A0A9P8ZYG6</accession>
<dbReference type="PROSITE" id="PS00211">
    <property type="entry name" value="ABC_TRANSPORTER_1"/>
    <property type="match status" value="2"/>
</dbReference>
<dbReference type="InterPro" id="IPR056227">
    <property type="entry name" value="TMD0_ABC"/>
</dbReference>
<dbReference type="InterPro" id="IPR003439">
    <property type="entry name" value="ABC_transporter-like_ATP-bd"/>
</dbReference>
<dbReference type="GO" id="GO:0005886">
    <property type="term" value="C:plasma membrane"/>
    <property type="evidence" value="ECO:0007669"/>
    <property type="project" value="UniProtKB-SubCell"/>
</dbReference>
<keyword evidence="6" id="KW-0067">ATP-binding</keyword>
<dbReference type="Pfam" id="PF00664">
    <property type="entry name" value="ABC_membrane"/>
    <property type="match status" value="2"/>
</dbReference>
<evidence type="ECO:0000256" key="5">
    <source>
        <dbReference type="ARBA" id="ARBA00022741"/>
    </source>
</evidence>
<feature type="transmembrane region" description="Helical" evidence="10">
    <location>
        <begin position="1000"/>
        <end position="1022"/>
    </location>
</feature>
<dbReference type="EMBL" id="JAGPXC010000003">
    <property type="protein sequence ID" value="KAH6655147.1"/>
    <property type="molecule type" value="Genomic_DNA"/>
</dbReference>
<evidence type="ECO:0000313" key="14">
    <source>
        <dbReference type="Proteomes" id="UP000758603"/>
    </source>
</evidence>
<keyword evidence="14" id="KW-1185">Reference proteome</keyword>
<evidence type="ECO:0000256" key="10">
    <source>
        <dbReference type="SAM" id="Phobius"/>
    </source>
</evidence>
<feature type="domain" description="ABC transmembrane type-1" evidence="12">
    <location>
        <begin position="278"/>
        <end position="552"/>
    </location>
</feature>
<dbReference type="Proteomes" id="UP000758603">
    <property type="component" value="Unassembled WGS sequence"/>
</dbReference>
<gene>
    <name evidence="13" type="ORF">BKA67DRAFT_591666</name>
</gene>
<dbReference type="SMART" id="SM00382">
    <property type="entry name" value="AAA"/>
    <property type="match status" value="2"/>
</dbReference>
<comment type="subcellular location">
    <subcellularLocation>
        <location evidence="1">Cell membrane</location>
        <topology evidence="1">Multi-pass membrane protein</topology>
    </subcellularLocation>
</comment>
<feature type="transmembrane region" description="Helical" evidence="10">
    <location>
        <begin position="406"/>
        <end position="428"/>
    </location>
</feature>
<feature type="transmembrane region" description="Helical" evidence="10">
    <location>
        <begin position="1028"/>
        <end position="1049"/>
    </location>
</feature>
<dbReference type="CDD" id="cd03244">
    <property type="entry name" value="ABCC_MRP_domain2"/>
    <property type="match status" value="1"/>
</dbReference>
<dbReference type="FunFam" id="1.20.1560.10:FF:000066">
    <property type="entry name" value="ABC multidrug transporter (Eurofung)"/>
    <property type="match status" value="1"/>
</dbReference>
<dbReference type="OrthoDB" id="6500128at2759"/>
<evidence type="ECO:0000256" key="6">
    <source>
        <dbReference type="ARBA" id="ARBA00022840"/>
    </source>
</evidence>
<evidence type="ECO:0000256" key="9">
    <source>
        <dbReference type="ARBA" id="ARBA00023180"/>
    </source>
</evidence>
<keyword evidence="5" id="KW-0547">Nucleotide-binding</keyword>
<dbReference type="SUPFAM" id="SSF52540">
    <property type="entry name" value="P-loop containing nucleoside triphosphate hydrolases"/>
    <property type="match status" value="2"/>
</dbReference>
<dbReference type="InterPro" id="IPR050173">
    <property type="entry name" value="ABC_transporter_C-like"/>
</dbReference>
<keyword evidence="8 10" id="KW-0472">Membrane</keyword>
<dbReference type="Gene3D" id="1.20.1560.10">
    <property type="entry name" value="ABC transporter type 1, transmembrane domain"/>
    <property type="match status" value="2"/>
</dbReference>
<feature type="domain" description="ABC transporter" evidence="11">
    <location>
        <begin position="1208"/>
        <end position="1448"/>
    </location>
</feature>
<evidence type="ECO:0000256" key="4">
    <source>
        <dbReference type="ARBA" id="ARBA00022692"/>
    </source>
</evidence>
<dbReference type="Pfam" id="PF24357">
    <property type="entry name" value="TMD0_ABC"/>
    <property type="match status" value="1"/>
</dbReference>
<feature type="transmembrane region" description="Helical" evidence="10">
    <location>
        <begin position="888"/>
        <end position="911"/>
    </location>
</feature>
<feature type="transmembrane region" description="Helical" evidence="10">
    <location>
        <begin position="526"/>
        <end position="547"/>
    </location>
</feature>
<dbReference type="SUPFAM" id="SSF90123">
    <property type="entry name" value="ABC transporter transmembrane region"/>
    <property type="match status" value="2"/>
</dbReference>
<evidence type="ECO:0000256" key="8">
    <source>
        <dbReference type="ARBA" id="ARBA00023136"/>
    </source>
</evidence>
<keyword evidence="7 10" id="KW-1133">Transmembrane helix</keyword>
<dbReference type="InterPro" id="IPR017871">
    <property type="entry name" value="ABC_transporter-like_CS"/>
</dbReference>
<feature type="domain" description="ABC transmembrane type-1" evidence="12">
    <location>
        <begin position="892"/>
        <end position="1171"/>
    </location>
</feature>
<dbReference type="Pfam" id="PF00005">
    <property type="entry name" value="ABC_tran"/>
    <property type="match status" value="2"/>
</dbReference>
<dbReference type="PANTHER" id="PTHR24223:SF399">
    <property type="entry name" value="ABC TRANSPORTER ATNG"/>
    <property type="match status" value="1"/>
</dbReference>
<protein>
    <submittedName>
        <fullName evidence="13">P-loop containing nucleoside triphosphate hydrolase protein</fullName>
    </submittedName>
</protein>
<evidence type="ECO:0000256" key="7">
    <source>
        <dbReference type="ARBA" id="ARBA00022989"/>
    </source>
</evidence>
<feature type="transmembrane region" description="Helical" evidence="10">
    <location>
        <begin position="67"/>
        <end position="90"/>
    </location>
</feature>
<feature type="transmembrane region" description="Helical" evidence="10">
    <location>
        <begin position="37"/>
        <end position="55"/>
    </location>
</feature>
<evidence type="ECO:0000259" key="12">
    <source>
        <dbReference type="PROSITE" id="PS50929"/>
    </source>
</evidence>
<feature type="transmembrane region" description="Helical" evidence="10">
    <location>
        <begin position="310"/>
        <end position="329"/>
    </location>
</feature>
<organism evidence="13 14">
    <name type="scientific">Truncatella angustata</name>
    <dbReference type="NCBI Taxonomy" id="152316"/>
    <lineage>
        <taxon>Eukaryota</taxon>
        <taxon>Fungi</taxon>
        <taxon>Dikarya</taxon>
        <taxon>Ascomycota</taxon>
        <taxon>Pezizomycotina</taxon>
        <taxon>Sordariomycetes</taxon>
        <taxon>Xylariomycetidae</taxon>
        <taxon>Amphisphaeriales</taxon>
        <taxon>Sporocadaceae</taxon>
        <taxon>Truncatella</taxon>
    </lineage>
</organism>
<dbReference type="InterPro" id="IPR036640">
    <property type="entry name" value="ABC1_TM_sf"/>
</dbReference>
<evidence type="ECO:0000313" key="13">
    <source>
        <dbReference type="EMBL" id="KAH6655147.1"/>
    </source>
</evidence>
<feature type="transmembrane region" description="Helical" evidence="10">
    <location>
        <begin position="102"/>
        <end position="119"/>
    </location>
</feature>
<feature type="transmembrane region" description="Helical" evidence="10">
    <location>
        <begin position="381"/>
        <end position="400"/>
    </location>
</feature>
<evidence type="ECO:0000256" key="3">
    <source>
        <dbReference type="ARBA" id="ARBA00022475"/>
    </source>
</evidence>
<proteinExistence type="predicted"/>
<evidence type="ECO:0000259" key="11">
    <source>
        <dbReference type="PROSITE" id="PS50893"/>
    </source>
</evidence>
<dbReference type="GO" id="GO:0140359">
    <property type="term" value="F:ABC-type transporter activity"/>
    <property type="evidence" value="ECO:0007669"/>
    <property type="project" value="InterPro"/>
</dbReference>
<keyword evidence="3" id="KW-1003">Cell membrane</keyword>
<feature type="transmembrane region" description="Helical" evidence="10">
    <location>
        <begin position="931"/>
        <end position="955"/>
    </location>
</feature>
<dbReference type="InterPro" id="IPR027417">
    <property type="entry name" value="P-loop_NTPase"/>
</dbReference>
<keyword evidence="13" id="KW-0378">Hydrolase</keyword>
<feature type="transmembrane region" description="Helical" evidence="10">
    <location>
        <begin position="278"/>
        <end position="298"/>
    </location>
</feature>
<dbReference type="Gene3D" id="3.40.50.300">
    <property type="entry name" value="P-loop containing nucleotide triphosphate hydrolases"/>
    <property type="match status" value="2"/>
</dbReference>
<feature type="transmembrane region" description="Helical" evidence="10">
    <location>
        <begin position="492"/>
        <end position="514"/>
    </location>
</feature>
<dbReference type="RefSeq" id="XP_045959412.1">
    <property type="nucleotide sequence ID" value="XM_046104747.1"/>
</dbReference>
<dbReference type="CDD" id="cd18580">
    <property type="entry name" value="ABC_6TM_ABCC_D2"/>
    <property type="match status" value="1"/>
</dbReference>
<dbReference type="PROSITE" id="PS50929">
    <property type="entry name" value="ABC_TM1F"/>
    <property type="match status" value="2"/>
</dbReference>
<dbReference type="GO" id="GO:0016887">
    <property type="term" value="F:ATP hydrolysis activity"/>
    <property type="evidence" value="ECO:0007669"/>
    <property type="project" value="InterPro"/>
</dbReference>